<protein>
    <submittedName>
        <fullName evidence="4">Mycothiol synthase</fullName>
    </submittedName>
</protein>
<dbReference type="InterPro" id="IPR000182">
    <property type="entry name" value="GNAT_dom"/>
</dbReference>
<keyword evidence="5" id="KW-1185">Reference proteome</keyword>
<dbReference type="InterPro" id="IPR050832">
    <property type="entry name" value="Bact_Acetyltransf"/>
</dbReference>
<keyword evidence="2" id="KW-0012">Acyltransferase</keyword>
<name>A0A285JL36_9ACTN</name>
<dbReference type="Pfam" id="PF00583">
    <property type="entry name" value="Acetyltransf_1"/>
    <property type="match status" value="1"/>
</dbReference>
<dbReference type="InterPro" id="IPR016181">
    <property type="entry name" value="Acyl_CoA_acyltransferase"/>
</dbReference>
<accession>A0A285JL36</accession>
<proteinExistence type="predicted"/>
<evidence type="ECO:0000256" key="2">
    <source>
        <dbReference type="ARBA" id="ARBA00023315"/>
    </source>
</evidence>
<gene>
    <name evidence="4" type="ORF">SAMN05421748_12253</name>
</gene>
<feature type="domain" description="N-acetyltransferase" evidence="3">
    <location>
        <begin position="14"/>
        <end position="170"/>
    </location>
</feature>
<dbReference type="SUPFAM" id="SSF55729">
    <property type="entry name" value="Acyl-CoA N-acyltransferases (Nat)"/>
    <property type="match status" value="1"/>
</dbReference>
<dbReference type="OrthoDB" id="143110at2"/>
<dbReference type="PROSITE" id="PS51186">
    <property type="entry name" value="GNAT"/>
    <property type="match status" value="1"/>
</dbReference>
<dbReference type="Proteomes" id="UP000219612">
    <property type="component" value="Unassembled WGS sequence"/>
</dbReference>
<dbReference type="GO" id="GO:0016747">
    <property type="term" value="F:acyltransferase activity, transferring groups other than amino-acyl groups"/>
    <property type="evidence" value="ECO:0007669"/>
    <property type="project" value="InterPro"/>
</dbReference>
<evidence type="ECO:0000313" key="4">
    <source>
        <dbReference type="EMBL" id="SNY60985.1"/>
    </source>
</evidence>
<dbReference type="RefSeq" id="WP_097326208.1">
    <property type="nucleotide sequence ID" value="NZ_OBDY01000022.1"/>
</dbReference>
<reference evidence="4 5" key="1">
    <citation type="submission" date="2017-09" db="EMBL/GenBank/DDBJ databases">
        <authorList>
            <person name="Ehlers B."/>
            <person name="Leendertz F.H."/>
        </authorList>
    </citation>
    <scope>NUCLEOTIDE SEQUENCE [LARGE SCALE GENOMIC DNA]</scope>
    <source>
        <strain evidence="4 5">CGMCC 4.6857</strain>
    </source>
</reference>
<dbReference type="EMBL" id="OBDY01000022">
    <property type="protein sequence ID" value="SNY60985.1"/>
    <property type="molecule type" value="Genomic_DNA"/>
</dbReference>
<organism evidence="4 5">
    <name type="scientific">Paractinoplanes atraurantiacus</name>
    <dbReference type="NCBI Taxonomy" id="1036182"/>
    <lineage>
        <taxon>Bacteria</taxon>
        <taxon>Bacillati</taxon>
        <taxon>Actinomycetota</taxon>
        <taxon>Actinomycetes</taxon>
        <taxon>Micromonosporales</taxon>
        <taxon>Micromonosporaceae</taxon>
        <taxon>Paractinoplanes</taxon>
    </lineage>
</organism>
<dbReference type="PANTHER" id="PTHR43877:SF1">
    <property type="entry name" value="ACETYLTRANSFERASE"/>
    <property type="match status" value="1"/>
</dbReference>
<dbReference type="PANTHER" id="PTHR43877">
    <property type="entry name" value="AMINOALKYLPHOSPHONATE N-ACETYLTRANSFERASE-RELATED-RELATED"/>
    <property type="match status" value="1"/>
</dbReference>
<dbReference type="AlphaFoldDB" id="A0A285JL36"/>
<sequence length="170" mass="18594">MTWLSRLLDDDASLALRPATVDDAELLADIVMAATEAQGRRPEMSAADEADWRKGFAGWSRQTVEQADPGNVLAVVVAGGQVVGRLRLVRGTGGEAFLRLAGIQLLPAWQRRGIGTTIIRGLQDAARREKVPLLLGVEKDNAGARRLYERLGFVHVGEDDEEHQLRWTSA</sequence>
<evidence type="ECO:0000313" key="5">
    <source>
        <dbReference type="Proteomes" id="UP000219612"/>
    </source>
</evidence>
<evidence type="ECO:0000259" key="3">
    <source>
        <dbReference type="PROSITE" id="PS51186"/>
    </source>
</evidence>
<evidence type="ECO:0000256" key="1">
    <source>
        <dbReference type="ARBA" id="ARBA00022679"/>
    </source>
</evidence>
<dbReference type="Gene3D" id="3.40.630.30">
    <property type="match status" value="1"/>
</dbReference>
<keyword evidence="1" id="KW-0808">Transferase</keyword>